<dbReference type="Pfam" id="PF02609">
    <property type="entry name" value="Exonuc_VII_S"/>
    <property type="match status" value="1"/>
</dbReference>
<comment type="similarity">
    <text evidence="1 6">Belongs to the XseB family.</text>
</comment>
<dbReference type="OrthoDB" id="287668at2"/>
<dbReference type="PANTHER" id="PTHR34137:SF1">
    <property type="entry name" value="EXODEOXYRIBONUCLEASE 7 SMALL SUBUNIT"/>
    <property type="match status" value="1"/>
</dbReference>
<dbReference type="EMBL" id="LBNQ01000020">
    <property type="protein sequence ID" value="KKW68294.1"/>
    <property type="molecule type" value="Genomic_DNA"/>
</dbReference>
<dbReference type="InterPro" id="IPR003761">
    <property type="entry name" value="Exonuc_VII_S"/>
</dbReference>
<reference evidence="7 8" key="1">
    <citation type="submission" date="2015-05" db="EMBL/GenBank/DDBJ databases">
        <title>Draft genome sequence of Lampropedia sp. CT6, isolated from the microbial mat of a hot water spring, located at Manikaran, India.</title>
        <authorList>
            <person name="Tripathi C."/>
            <person name="Rani P."/>
            <person name="Mahato N.K."/>
            <person name="Lal R."/>
        </authorList>
    </citation>
    <scope>NUCLEOTIDE SEQUENCE [LARGE SCALE GENOMIC DNA]</scope>
    <source>
        <strain evidence="7 8">CT6</strain>
    </source>
</reference>
<dbReference type="Gene3D" id="1.10.287.1040">
    <property type="entry name" value="Exonuclease VII, small subunit"/>
    <property type="match status" value="1"/>
</dbReference>
<comment type="function">
    <text evidence="6">Bidirectionally degrades single-stranded DNA into large acid-insoluble oligonucleotides, which are then degraded further into small acid-soluble oligonucleotides.</text>
</comment>
<keyword evidence="5 6" id="KW-0269">Exonuclease</keyword>
<comment type="caution">
    <text evidence="7">The sequence shown here is derived from an EMBL/GenBank/DDBJ whole genome shotgun (WGS) entry which is preliminary data.</text>
</comment>
<dbReference type="GO" id="GO:0008855">
    <property type="term" value="F:exodeoxyribonuclease VII activity"/>
    <property type="evidence" value="ECO:0007669"/>
    <property type="project" value="UniProtKB-UniRule"/>
</dbReference>
<evidence type="ECO:0000256" key="5">
    <source>
        <dbReference type="ARBA" id="ARBA00022839"/>
    </source>
</evidence>
<dbReference type="NCBIfam" id="TIGR01280">
    <property type="entry name" value="xseB"/>
    <property type="match status" value="1"/>
</dbReference>
<proteinExistence type="inferred from homology"/>
<dbReference type="InterPro" id="IPR037004">
    <property type="entry name" value="Exonuc_VII_ssu_sf"/>
</dbReference>
<keyword evidence="3 6" id="KW-0540">Nuclease</keyword>
<evidence type="ECO:0000313" key="8">
    <source>
        <dbReference type="Proteomes" id="UP000050580"/>
    </source>
</evidence>
<dbReference type="GO" id="GO:0009318">
    <property type="term" value="C:exodeoxyribonuclease VII complex"/>
    <property type="evidence" value="ECO:0007669"/>
    <property type="project" value="UniProtKB-UniRule"/>
</dbReference>
<dbReference type="RefSeq" id="WP_046741352.1">
    <property type="nucleotide sequence ID" value="NZ_LBNQ01000020.1"/>
</dbReference>
<dbReference type="Proteomes" id="UP000050580">
    <property type="component" value="Unassembled WGS sequence"/>
</dbReference>
<dbReference type="PIRSF" id="PIRSF006488">
    <property type="entry name" value="Exonuc_VII_S"/>
    <property type="match status" value="1"/>
</dbReference>
<keyword evidence="2 6" id="KW-0963">Cytoplasm</keyword>
<comment type="catalytic activity">
    <reaction evidence="6">
        <text>Exonucleolytic cleavage in either 5'- to 3'- or 3'- to 5'-direction to yield nucleoside 5'-phosphates.</text>
        <dbReference type="EC" id="3.1.11.6"/>
    </reaction>
</comment>
<organism evidence="7 8">
    <name type="scientific">Lampropedia cohaerens</name>
    <dbReference type="NCBI Taxonomy" id="1610491"/>
    <lineage>
        <taxon>Bacteria</taxon>
        <taxon>Pseudomonadati</taxon>
        <taxon>Pseudomonadota</taxon>
        <taxon>Betaproteobacteria</taxon>
        <taxon>Burkholderiales</taxon>
        <taxon>Comamonadaceae</taxon>
        <taxon>Lampropedia</taxon>
    </lineage>
</organism>
<sequence length="78" mass="8563">MPAKKAKAALPATYEQAVEELESLIRQIEAGSLPLEQLLEGYQRGADLLAFCRSRLQAVEQQILVLEGEVARPQADKA</sequence>
<evidence type="ECO:0000256" key="3">
    <source>
        <dbReference type="ARBA" id="ARBA00022722"/>
    </source>
</evidence>
<dbReference type="SUPFAM" id="SSF116842">
    <property type="entry name" value="XseB-like"/>
    <property type="match status" value="1"/>
</dbReference>
<accession>A0A0U1Q0J8</accession>
<protein>
    <recommendedName>
        <fullName evidence="6">Exodeoxyribonuclease 7 small subunit</fullName>
        <ecNumber evidence="6">3.1.11.6</ecNumber>
    </recommendedName>
    <alternativeName>
        <fullName evidence="6">Exodeoxyribonuclease VII small subunit</fullName>
        <shortName evidence="6">Exonuclease VII small subunit</shortName>
    </alternativeName>
</protein>
<dbReference type="GO" id="GO:0005829">
    <property type="term" value="C:cytosol"/>
    <property type="evidence" value="ECO:0007669"/>
    <property type="project" value="TreeGrafter"/>
</dbReference>
<dbReference type="STRING" id="1610491.AAV94_05615"/>
<name>A0A0U1Q0J8_9BURK</name>
<evidence type="ECO:0000256" key="2">
    <source>
        <dbReference type="ARBA" id="ARBA00022490"/>
    </source>
</evidence>
<keyword evidence="4 6" id="KW-0378">Hydrolase</keyword>
<comment type="subunit">
    <text evidence="6">Heterooligomer composed of large and small subunits.</text>
</comment>
<dbReference type="PANTHER" id="PTHR34137">
    <property type="entry name" value="EXODEOXYRIBONUCLEASE 7 SMALL SUBUNIT"/>
    <property type="match status" value="1"/>
</dbReference>
<dbReference type="EC" id="3.1.11.6" evidence="6"/>
<evidence type="ECO:0000313" key="7">
    <source>
        <dbReference type="EMBL" id="KKW68294.1"/>
    </source>
</evidence>
<evidence type="ECO:0000256" key="1">
    <source>
        <dbReference type="ARBA" id="ARBA00009998"/>
    </source>
</evidence>
<keyword evidence="8" id="KW-1185">Reference proteome</keyword>
<dbReference type="AlphaFoldDB" id="A0A0U1Q0J8"/>
<comment type="subcellular location">
    <subcellularLocation>
        <location evidence="6">Cytoplasm</location>
    </subcellularLocation>
</comment>
<evidence type="ECO:0000256" key="6">
    <source>
        <dbReference type="HAMAP-Rule" id="MF_00337"/>
    </source>
</evidence>
<gene>
    <name evidence="6" type="primary">xseB</name>
    <name evidence="7" type="ORF">AAV94_05615</name>
</gene>
<dbReference type="GO" id="GO:0006308">
    <property type="term" value="P:DNA catabolic process"/>
    <property type="evidence" value="ECO:0007669"/>
    <property type="project" value="UniProtKB-UniRule"/>
</dbReference>
<evidence type="ECO:0000256" key="4">
    <source>
        <dbReference type="ARBA" id="ARBA00022801"/>
    </source>
</evidence>
<dbReference type="HAMAP" id="MF_00337">
    <property type="entry name" value="Exonuc_7_S"/>
    <property type="match status" value="1"/>
</dbReference>